<proteinExistence type="predicted"/>
<protein>
    <submittedName>
        <fullName evidence="2">ORFD</fullName>
    </submittedName>
</protein>
<sequence>MDTGNRYEAFQVKDKRKVVNLDSDEIFKMQTDNVTDTENTEGNSPVVDKSGEIKQVLTIRDCAIIASMLIISPLIFKYIITPIIRKVSTKIGLGAWAARKLYNIRPKKIFGIKIPYTIYKNSKIASIWNDVLKPNIASFSGVTLIGNIDWGKYTRWVYTLSNWFVLPSIFKYFSR</sequence>
<name>A0AA50F4L1_9VIRU</name>
<accession>A0AA50F4L1</accession>
<dbReference type="EMBL" id="OR060923">
    <property type="protein sequence ID" value="WLW42236.1"/>
    <property type="molecule type" value="Genomic_RNA"/>
</dbReference>
<keyword evidence="1" id="KW-1133">Transmembrane helix</keyword>
<evidence type="ECO:0000256" key="1">
    <source>
        <dbReference type="SAM" id="Phobius"/>
    </source>
</evidence>
<evidence type="ECO:0000313" key="2">
    <source>
        <dbReference type="EMBL" id="WLW42236.1"/>
    </source>
</evidence>
<keyword evidence="1" id="KW-0472">Membrane</keyword>
<organism evidence="2">
    <name type="scientific">Bremia lactucae associated ORFan virus 1</name>
    <dbReference type="NCBI Taxonomy" id="3070700"/>
    <lineage>
        <taxon>Viruses</taxon>
        <taxon>Riboviria</taxon>
    </lineage>
</organism>
<reference evidence="2" key="1">
    <citation type="submission" date="2023-05" db="EMBL/GenBank/DDBJ databases">
        <title>New clades of mycoviruses infecting the obligatory biotroph Bremia lactucae representing distinct evolutionary trajectory for viruses infecting oomycetes.</title>
        <authorList>
            <person name="Forgia M."/>
            <person name="Daghino S."/>
            <person name="Chiapello M."/>
            <person name="Turina M."/>
        </authorList>
    </citation>
    <scope>NUCLEOTIDE SEQUENCE</scope>
    <source>
        <strain evidence="2">DML-A_DN168</strain>
    </source>
</reference>
<feature type="transmembrane region" description="Helical" evidence="1">
    <location>
        <begin position="62"/>
        <end position="80"/>
    </location>
</feature>
<keyword evidence="1" id="KW-0812">Transmembrane</keyword>